<protein>
    <submittedName>
        <fullName evidence="2">Uncharacterized protein</fullName>
    </submittedName>
</protein>
<reference evidence="2" key="2">
    <citation type="submission" date="2022-10" db="EMBL/GenBank/DDBJ databases">
        <authorList>
            <consortium name="ENA_rothamsted_submissions"/>
            <consortium name="culmorum"/>
            <person name="King R."/>
        </authorList>
    </citation>
    <scope>NUCLEOTIDE SEQUENCE</scope>
</reference>
<accession>A0A9N9W7X7</accession>
<keyword evidence="1" id="KW-0472">Membrane</keyword>
<dbReference type="OrthoDB" id="7428003at2759"/>
<keyword evidence="1" id="KW-1133">Transmembrane helix</keyword>
<gene>
    <name evidence="2" type="ORF">DIATSA_LOCUS2163</name>
</gene>
<dbReference type="AlphaFoldDB" id="A0A9N9W7X7"/>
<proteinExistence type="predicted"/>
<dbReference type="Proteomes" id="UP001153714">
    <property type="component" value="Chromosome 11"/>
</dbReference>
<organism evidence="2 3">
    <name type="scientific">Diatraea saccharalis</name>
    <name type="common">sugarcane borer</name>
    <dbReference type="NCBI Taxonomy" id="40085"/>
    <lineage>
        <taxon>Eukaryota</taxon>
        <taxon>Metazoa</taxon>
        <taxon>Ecdysozoa</taxon>
        <taxon>Arthropoda</taxon>
        <taxon>Hexapoda</taxon>
        <taxon>Insecta</taxon>
        <taxon>Pterygota</taxon>
        <taxon>Neoptera</taxon>
        <taxon>Endopterygota</taxon>
        <taxon>Lepidoptera</taxon>
        <taxon>Glossata</taxon>
        <taxon>Ditrysia</taxon>
        <taxon>Pyraloidea</taxon>
        <taxon>Crambidae</taxon>
        <taxon>Crambinae</taxon>
        <taxon>Diatraea</taxon>
    </lineage>
</organism>
<keyword evidence="1" id="KW-0812">Transmembrane</keyword>
<evidence type="ECO:0000256" key="1">
    <source>
        <dbReference type="SAM" id="Phobius"/>
    </source>
</evidence>
<evidence type="ECO:0000313" key="3">
    <source>
        <dbReference type="Proteomes" id="UP001153714"/>
    </source>
</evidence>
<sequence>MGVHVFNASVTLRDGALSNGSINVTASEVHADGAAGGPARALVFSANLVQLTVKVFKETKCLGEGSCSLLIEGTVKADGPLNVEKIHASINNTTIAIQDELYQFVQKQKKYKPASIRKDVICEDHIATLIPRLSPVIPKIFSLRIDTTTVKCIDNITKTNFKISLQSLHVSYIIFYYIFSYLLYDRGRVYNLNSILIYYLELGC</sequence>
<feature type="transmembrane region" description="Helical" evidence="1">
    <location>
        <begin position="163"/>
        <end position="184"/>
    </location>
</feature>
<dbReference type="EMBL" id="OU893342">
    <property type="protein sequence ID" value="CAG9784044.1"/>
    <property type="molecule type" value="Genomic_DNA"/>
</dbReference>
<evidence type="ECO:0000313" key="2">
    <source>
        <dbReference type="EMBL" id="CAG9784044.1"/>
    </source>
</evidence>
<reference evidence="2" key="1">
    <citation type="submission" date="2021-12" db="EMBL/GenBank/DDBJ databases">
        <authorList>
            <person name="King R."/>
        </authorList>
    </citation>
    <scope>NUCLEOTIDE SEQUENCE</scope>
</reference>
<name>A0A9N9W7X7_9NEOP</name>
<keyword evidence="3" id="KW-1185">Reference proteome</keyword>